<dbReference type="InterPro" id="IPR003660">
    <property type="entry name" value="HAMP_dom"/>
</dbReference>
<reference evidence="17" key="1">
    <citation type="submission" date="2009-09" db="EMBL/GenBank/DDBJ databases">
        <authorList>
            <person name="Weinstock G."/>
            <person name="Sodergren E."/>
            <person name="Clifton S."/>
            <person name="Fulton L."/>
            <person name="Fulton B."/>
            <person name="Courtney L."/>
            <person name="Fronick C."/>
            <person name="Harrison M."/>
            <person name="Strong C."/>
            <person name="Farmer C."/>
            <person name="Delahaunty K."/>
            <person name="Markovic C."/>
            <person name="Hall O."/>
            <person name="Minx P."/>
            <person name="Tomlinson C."/>
            <person name="Mitreva M."/>
            <person name="Nelson J."/>
            <person name="Hou S."/>
            <person name="Wollam A."/>
            <person name="Pepin K.H."/>
            <person name="Johnson M."/>
            <person name="Bhonagiri V."/>
            <person name="Nash W.E."/>
            <person name="Warren W."/>
            <person name="Chinwalla A."/>
            <person name="Mardis E.R."/>
            <person name="Wilson R.K."/>
        </authorList>
    </citation>
    <scope>NUCLEOTIDE SEQUENCE [LARGE SCALE GENOMIC DNA]</scope>
    <source>
        <strain evidence="17">DSM 20544</strain>
    </source>
</reference>
<evidence type="ECO:0000256" key="1">
    <source>
        <dbReference type="ARBA" id="ARBA00000085"/>
    </source>
</evidence>
<evidence type="ECO:0000259" key="16">
    <source>
        <dbReference type="PROSITE" id="PS50885"/>
    </source>
</evidence>
<dbReference type="GO" id="GO:0005886">
    <property type="term" value="C:plasma membrane"/>
    <property type="evidence" value="ECO:0007669"/>
    <property type="project" value="UniProtKB-SubCell"/>
</dbReference>
<dbReference type="eggNOG" id="COG2205">
    <property type="taxonomic scope" value="Bacteria"/>
</dbReference>
<dbReference type="PANTHER" id="PTHR45528:SF1">
    <property type="entry name" value="SENSOR HISTIDINE KINASE CPXA"/>
    <property type="match status" value="1"/>
</dbReference>
<dbReference type="SUPFAM" id="SSF158472">
    <property type="entry name" value="HAMP domain-like"/>
    <property type="match status" value="1"/>
</dbReference>
<dbReference type="InterPro" id="IPR036097">
    <property type="entry name" value="HisK_dim/P_sf"/>
</dbReference>
<dbReference type="InterPro" id="IPR005467">
    <property type="entry name" value="His_kinase_dom"/>
</dbReference>
<dbReference type="InterPro" id="IPR003661">
    <property type="entry name" value="HisK_dim/P_dom"/>
</dbReference>
<keyword evidence="9 17" id="KW-0418">Kinase</keyword>
<dbReference type="EMBL" id="ABWK02000012">
    <property type="protein sequence ID" value="EEX69271.1"/>
    <property type="molecule type" value="Genomic_DNA"/>
</dbReference>
<dbReference type="InterPro" id="IPR050398">
    <property type="entry name" value="HssS/ArlS-like"/>
</dbReference>
<dbReference type="SMART" id="SM00304">
    <property type="entry name" value="HAMP"/>
    <property type="match status" value="1"/>
</dbReference>
<accession>C9KMA7</accession>
<feature type="transmembrane region" description="Helical" evidence="14">
    <location>
        <begin position="165"/>
        <end position="182"/>
    </location>
</feature>
<evidence type="ECO:0000256" key="11">
    <source>
        <dbReference type="ARBA" id="ARBA00022989"/>
    </source>
</evidence>
<dbReference type="Gene3D" id="1.10.287.130">
    <property type="match status" value="1"/>
</dbReference>
<dbReference type="GO" id="GO:0005524">
    <property type="term" value="F:ATP binding"/>
    <property type="evidence" value="ECO:0007669"/>
    <property type="project" value="UniProtKB-KW"/>
</dbReference>
<dbReference type="Proteomes" id="UP000003671">
    <property type="component" value="Unassembled WGS sequence"/>
</dbReference>
<dbReference type="AlphaFoldDB" id="C9KMA7"/>
<evidence type="ECO:0000259" key="15">
    <source>
        <dbReference type="PROSITE" id="PS50109"/>
    </source>
</evidence>
<name>C9KMA7_9FIRM</name>
<sequence length="521" mass="57615">MANAVEQRRTGEKGECDMKIQDLSVRHRLILNNIIMVFVPVLLLIIIGSTVFYGLRATGNFREREIELLWPEAGNSAPILMGLSHIFTNVDGGERESLGRHVESMEAAGIEVAVVRDGVVVYETVPGQARELIDTSYELASGEGNVLRWDDAGLVYRYVSKDKKSIGVAIGTVPFLIGRGFFPPHMGLVWSLIAIGVFLLAAAVIVFIGLLLVRRMTRDIVAPLEDLQHASRRIASGDYDTPVASCSTDELGETAAVFEEMRRQLQAGRKMRDAYEKNRQELFAGIAHDLATPLTKIQGYTGGILDGIAATPEKQKKYLELVYHTSQSMEQMVHELFLLSKLDLGKVDFQWENASLAPLLQQYVDLQKEALASQGFSLRFDDQLQSGESSAVVLDRIQFQRVLDNVLSNALKYRDSDNGSLTVRLAAKDGGYLIECEDRGRGVAQEDLGRIFESFYRTDKARADVAKGSGLGLAVTARIIEAMKGRIWARPAVPKGLCICIWLPTKQSFDESMKTGKVESV</sequence>
<keyword evidence="18" id="KW-1185">Reference proteome</keyword>
<dbReference type="Gene3D" id="6.10.340.10">
    <property type="match status" value="1"/>
</dbReference>
<proteinExistence type="predicted"/>
<comment type="catalytic activity">
    <reaction evidence="1">
        <text>ATP + protein L-histidine = ADP + protein N-phospho-L-histidine.</text>
        <dbReference type="EC" id="2.7.13.3"/>
    </reaction>
</comment>
<dbReference type="Pfam" id="PF02518">
    <property type="entry name" value="HATPase_c"/>
    <property type="match status" value="1"/>
</dbReference>
<dbReference type="GO" id="GO:0000155">
    <property type="term" value="F:phosphorelay sensor kinase activity"/>
    <property type="evidence" value="ECO:0007669"/>
    <property type="project" value="InterPro"/>
</dbReference>
<dbReference type="HOGENOM" id="CLU_000445_89_6_9"/>
<evidence type="ECO:0000313" key="18">
    <source>
        <dbReference type="Proteomes" id="UP000003671"/>
    </source>
</evidence>
<feature type="transmembrane region" description="Helical" evidence="14">
    <location>
        <begin position="34"/>
        <end position="55"/>
    </location>
</feature>
<dbReference type="Gene3D" id="3.30.565.10">
    <property type="entry name" value="Histidine kinase-like ATPase, C-terminal domain"/>
    <property type="match status" value="1"/>
</dbReference>
<dbReference type="STRING" id="500635.MITSMUL_04343"/>
<comment type="subcellular location">
    <subcellularLocation>
        <location evidence="2">Cell membrane</location>
        <topology evidence="2">Multi-pass membrane protein</topology>
    </subcellularLocation>
</comment>
<evidence type="ECO:0000256" key="9">
    <source>
        <dbReference type="ARBA" id="ARBA00022777"/>
    </source>
</evidence>
<keyword evidence="4" id="KW-1003">Cell membrane</keyword>
<evidence type="ECO:0000256" key="6">
    <source>
        <dbReference type="ARBA" id="ARBA00022679"/>
    </source>
</evidence>
<dbReference type="InterPro" id="IPR003594">
    <property type="entry name" value="HATPase_dom"/>
</dbReference>
<dbReference type="SMART" id="SM00388">
    <property type="entry name" value="HisKA"/>
    <property type="match status" value="1"/>
</dbReference>
<dbReference type="EC" id="2.7.13.3" evidence="3"/>
<evidence type="ECO:0000256" key="13">
    <source>
        <dbReference type="ARBA" id="ARBA00023136"/>
    </source>
</evidence>
<comment type="caution">
    <text evidence="17">The sequence shown here is derived from an EMBL/GenBank/DDBJ whole genome shotgun (WGS) entry which is preliminary data.</text>
</comment>
<dbReference type="PROSITE" id="PS50885">
    <property type="entry name" value="HAMP"/>
    <property type="match status" value="1"/>
</dbReference>
<dbReference type="PATRIC" id="fig|500635.8.peg.678"/>
<protein>
    <recommendedName>
        <fullName evidence="3">histidine kinase</fullName>
        <ecNumber evidence="3">2.7.13.3</ecNumber>
    </recommendedName>
</protein>
<evidence type="ECO:0000256" key="7">
    <source>
        <dbReference type="ARBA" id="ARBA00022692"/>
    </source>
</evidence>
<dbReference type="SUPFAM" id="SSF47384">
    <property type="entry name" value="Homodimeric domain of signal transducing histidine kinase"/>
    <property type="match status" value="1"/>
</dbReference>
<keyword evidence="8" id="KW-0547">Nucleotide-binding</keyword>
<evidence type="ECO:0000256" key="14">
    <source>
        <dbReference type="SAM" id="Phobius"/>
    </source>
</evidence>
<organism evidence="17 18">
    <name type="scientific">Mitsuokella multacida DSM 20544</name>
    <dbReference type="NCBI Taxonomy" id="500635"/>
    <lineage>
        <taxon>Bacteria</taxon>
        <taxon>Bacillati</taxon>
        <taxon>Bacillota</taxon>
        <taxon>Negativicutes</taxon>
        <taxon>Selenomonadales</taxon>
        <taxon>Selenomonadaceae</taxon>
        <taxon>Mitsuokella</taxon>
    </lineage>
</organism>
<keyword evidence="10" id="KW-0067">ATP-binding</keyword>
<dbReference type="Pfam" id="PF00512">
    <property type="entry name" value="HisKA"/>
    <property type="match status" value="1"/>
</dbReference>
<dbReference type="CDD" id="cd06225">
    <property type="entry name" value="HAMP"/>
    <property type="match status" value="1"/>
</dbReference>
<dbReference type="InterPro" id="IPR036890">
    <property type="entry name" value="HATPase_C_sf"/>
</dbReference>
<keyword evidence="7 14" id="KW-0812">Transmembrane</keyword>
<dbReference type="PANTHER" id="PTHR45528">
    <property type="entry name" value="SENSOR HISTIDINE KINASE CPXA"/>
    <property type="match status" value="1"/>
</dbReference>
<dbReference type="InterPro" id="IPR004358">
    <property type="entry name" value="Sig_transdc_His_kin-like_C"/>
</dbReference>
<dbReference type="Pfam" id="PF00672">
    <property type="entry name" value="HAMP"/>
    <property type="match status" value="1"/>
</dbReference>
<keyword evidence="5" id="KW-0597">Phosphoprotein</keyword>
<keyword evidence="12" id="KW-0902">Two-component regulatory system</keyword>
<feature type="transmembrane region" description="Helical" evidence="14">
    <location>
        <begin position="188"/>
        <end position="213"/>
    </location>
</feature>
<dbReference type="CDD" id="cd00075">
    <property type="entry name" value="HATPase"/>
    <property type="match status" value="1"/>
</dbReference>
<feature type="domain" description="HAMP" evidence="16">
    <location>
        <begin position="218"/>
        <end position="270"/>
    </location>
</feature>
<evidence type="ECO:0000256" key="3">
    <source>
        <dbReference type="ARBA" id="ARBA00012438"/>
    </source>
</evidence>
<evidence type="ECO:0000256" key="12">
    <source>
        <dbReference type="ARBA" id="ARBA00023012"/>
    </source>
</evidence>
<dbReference type="SMART" id="SM00387">
    <property type="entry name" value="HATPase_c"/>
    <property type="match status" value="1"/>
</dbReference>
<keyword evidence="11 14" id="KW-1133">Transmembrane helix</keyword>
<keyword evidence="13 14" id="KW-0472">Membrane</keyword>
<dbReference type="PROSITE" id="PS50109">
    <property type="entry name" value="HIS_KIN"/>
    <property type="match status" value="1"/>
</dbReference>
<dbReference type="CDD" id="cd00082">
    <property type="entry name" value="HisKA"/>
    <property type="match status" value="1"/>
</dbReference>
<feature type="domain" description="Histidine kinase" evidence="15">
    <location>
        <begin position="285"/>
        <end position="507"/>
    </location>
</feature>
<evidence type="ECO:0000313" key="17">
    <source>
        <dbReference type="EMBL" id="EEX69271.1"/>
    </source>
</evidence>
<evidence type="ECO:0000256" key="2">
    <source>
        <dbReference type="ARBA" id="ARBA00004651"/>
    </source>
</evidence>
<evidence type="ECO:0000256" key="10">
    <source>
        <dbReference type="ARBA" id="ARBA00022840"/>
    </source>
</evidence>
<evidence type="ECO:0000256" key="8">
    <source>
        <dbReference type="ARBA" id="ARBA00022741"/>
    </source>
</evidence>
<dbReference type="SUPFAM" id="SSF55874">
    <property type="entry name" value="ATPase domain of HSP90 chaperone/DNA topoisomerase II/histidine kinase"/>
    <property type="match status" value="1"/>
</dbReference>
<evidence type="ECO:0000256" key="4">
    <source>
        <dbReference type="ARBA" id="ARBA00022475"/>
    </source>
</evidence>
<dbReference type="PRINTS" id="PR00344">
    <property type="entry name" value="BCTRLSENSOR"/>
</dbReference>
<evidence type="ECO:0000256" key="5">
    <source>
        <dbReference type="ARBA" id="ARBA00022553"/>
    </source>
</evidence>
<keyword evidence="6" id="KW-0808">Transferase</keyword>
<gene>
    <name evidence="17" type="ORF">MITSMUL_04343</name>
</gene>